<dbReference type="CDD" id="cd00118">
    <property type="entry name" value="LysM"/>
    <property type="match status" value="3"/>
</dbReference>
<dbReference type="Gene3D" id="3.10.350.10">
    <property type="entry name" value="LysM domain"/>
    <property type="match status" value="3"/>
</dbReference>
<dbReference type="SMART" id="SM00257">
    <property type="entry name" value="LysM"/>
    <property type="match status" value="3"/>
</dbReference>
<evidence type="ECO:0000313" key="4">
    <source>
        <dbReference type="Proteomes" id="UP001329915"/>
    </source>
</evidence>
<dbReference type="RefSeq" id="WP_366922307.1">
    <property type="nucleotide sequence ID" value="NZ_CP121694.1"/>
</dbReference>
<sequence length="192" mass="20949">MNEEKKRVFENSVRQTPPSPSQCSGILYTITPGDTLFILSTRFGTPLRDIIAANPQIDDPNAVVPGQRVCIPLPPPPQTCSGFYLTVSAGDTLVQISQRFGVRLVDILIANPQIVNPEVIFARQTICIPIPPPADIPCSGFFYTVKQGETLNQISARFNVTVREIFAANPQIVDPGKIFAGQKICIPSQENS</sequence>
<dbReference type="AlphaFoldDB" id="A0AAU0URU5"/>
<feature type="domain" description="LysM" evidence="2">
    <location>
        <begin position="83"/>
        <end position="128"/>
    </location>
</feature>
<dbReference type="KEGG" id="dbc:MFMK1_002755"/>
<dbReference type="Pfam" id="PF01476">
    <property type="entry name" value="LysM"/>
    <property type="match status" value="3"/>
</dbReference>
<feature type="domain" description="LysM" evidence="2">
    <location>
        <begin position="26"/>
        <end position="71"/>
    </location>
</feature>
<evidence type="ECO:0000313" key="3">
    <source>
        <dbReference type="EMBL" id="WRO22911.1"/>
    </source>
</evidence>
<dbReference type="SUPFAM" id="SSF54106">
    <property type="entry name" value="LysM domain"/>
    <property type="match status" value="3"/>
</dbReference>
<protein>
    <submittedName>
        <fullName evidence="3">LysM peptidoglycan-binding domain-containing protein</fullName>
    </submittedName>
</protein>
<proteinExistence type="predicted"/>
<keyword evidence="4" id="KW-1185">Reference proteome</keyword>
<dbReference type="InterPro" id="IPR036779">
    <property type="entry name" value="LysM_dom_sf"/>
</dbReference>
<evidence type="ECO:0000256" key="1">
    <source>
        <dbReference type="SAM" id="MobiDB-lite"/>
    </source>
</evidence>
<dbReference type="EMBL" id="CP121694">
    <property type="protein sequence ID" value="WRO22911.1"/>
    <property type="molecule type" value="Genomic_DNA"/>
</dbReference>
<dbReference type="PROSITE" id="PS51782">
    <property type="entry name" value="LYSM"/>
    <property type="match status" value="3"/>
</dbReference>
<dbReference type="InterPro" id="IPR018392">
    <property type="entry name" value="LysM"/>
</dbReference>
<accession>A0AAU0URU5</accession>
<reference evidence="3 4" key="1">
    <citation type="submission" date="2023-04" db="EMBL/GenBank/DDBJ databases">
        <authorList>
            <person name="Hsu D."/>
        </authorList>
    </citation>
    <scope>NUCLEOTIDE SEQUENCE [LARGE SCALE GENOMIC DNA]</scope>
    <source>
        <strain evidence="3 4">MK1</strain>
    </source>
</reference>
<feature type="region of interest" description="Disordered" evidence="1">
    <location>
        <begin position="1"/>
        <end position="20"/>
    </location>
</feature>
<dbReference type="PANTHER" id="PTHR33734">
    <property type="entry name" value="LYSM DOMAIN-CONTAINING GPI-ANCHORED PROTEIN 2"/>
    <property type="match status" value="1"/>
</dbReference>
<dbReference type="PANTHER" id="PTHR33734:SF22">
    <property type="entry name" value="MEMBRANE-BOUND LYTIC MUREIN TRANSGLYCOSYLASE D"/>
    <property type="match status" value="1"/>
</dbReference>
<evidence type="ECO:0000259" key="2">
    <source>
        <dbReference type="PROSITE" id="PS51782"/>
    </source>
</evidence>
<organism evidence="3 4">
    <name type="scientific">Metallumcola ferriviriculae</name>
    <dbReference type="NCBI Taxonomy" id="3039180"/>
    <lineage>
        <taxon>Bacteria</taxon>
        <taxon>Bacillati</taxon>
        <taxon>Bacillota</taxon>
        <taxon>Clostridia</taxon>
        <taxon>Neomoorellales</taxon>
        <taxon>Desulfitibacteraceae</taxon>
        <taxon>Metallumcola</taxon>
    </lineage>
</organism>
<name>A0AAU0URU5_9FIRM</name>
<dbReference type="Proteomes" id="UP001329915">
    <property type="component" value="Chromosome"/>
</dbReference>
<gene>
    <name evidence="3" type="ORF">MFMK1_002755</name>
</gene>
<feature type="domain" description="LysM" evidence="2">
    <location>
        <begin position="141"/>
        <end position="186"/>
    </location>
</feature>